<evidence type="ECO:0000313" key="3">
    <source>
        <dbReference type="Proteomes" id="UP001362999"/>
    </source>
</evidence>
<feature type="compositionally biased region" description="Polar residues" evidence="1">
    <location>
        <begin position="94"/>
        <end position="105"/>
    </location>
</feature>
<protein>
    <submittedName>
        <fullName evidence="2">Uncharacterized protein</fullName>
    </submittedName>
</protein>
<organism evidence="2 3">
    <name type="scientific">Favolaschia claudopus</name>
    <dbReference type="NCBI Taxonomy" id="2862362"/>
    <lineage>
        <taxon>Eukaryota</taxon>
        <taxon>Fungi</taxon>
        <taxon>Dikarya</taxon>
        <taxon>Basidiomycota</taxon>
        <taxon>Agaricomycotina</taxon>
        <taxon>Agaricomycetes</taxon>
        <taxon>Agaricomycetidae</taxon>
        <taxon>Agaricales</taxon>
        <taxon>Marasmiineae</taxon>
        <taxon>Mycenaceae</taxon>
        <taxon>Favolaschia</taxon>
    </lineage>
</organism>
<reference evidence="2 3" key="1">
    <citation type="journal article" date="2024" name="J Genomics">
        <title>Draft genome sequencing and assembly of Favolaschia claudopus CIRM-BRFM 2984 isolated from oak limbs.</title>
        <authorList>
            <person name="Navarro D."/>
            <person name="Drula E."/>
            <person name="Chaduli D."/>
            <person name="Cazenave R."/>
            <person name="Ahrendt S."/>
            <person name="Wang J."/>
            <person name="Lipzen A."/>
            <person name="Daum C."/>
            <person name="Barry K."/>
            <person name="Grigoriev I.V."/>
            <person name="Favel A."/>
            <person name="Rosso M.N."/>
            <person name="Martin F."/>
        </authorList>
    </citation>
    <scope>NUCLEOTIDE SEQUENCE [LARGE SCALE GENOMIC DNA]</scope>
    <source>
        <strain evidence="2 3">CIRM-BRFM 2984</strain>
    </source>
</reference>
<dbReference type="InterPro" id="IPR012597">
    <property type="entry name" value="Pheromone"/>
</dbReference>
<dbReference type="Pfam" id="PF08015">
    <property type="entry name" value="Pheromone"/>
    <property type="match status" value="1"/>
</dbReference>
<proteinExistence type="predicted"/>
<sequence length="348" mass="37386">MSPHPYLDPPAPPAKQFATAHTVQTTSLASSKAEPCASASSSYPTSSSLRYHRYHQLHPATPQLPPLVVPSPNHITPHTRASVARHPTCPATISPLSTSLASVSTLKPCPPHRRPRTRSSASPPPPARPTPIPIPISSPPRPPAAAASPSTLKSASRGRRSIASSLEVVEMQGRGRPCFVCILYPPSSFDDPYTPLPPPKPPDIHIDYRAPVVFDVAAVGAERFATPAPTSTSTSRAIYPIPIYPPRSHQFPSSSSRNLSLITLAFLSFTLPISMSHCLEGLFALTAHIFLHTMFDAFTTVEFETFKSGTLATEDFSLLSTANDTESEGVPADFEHQQGGQTFYCVIS</sequence>
<accession>A0AAV9ZWZ0</accession>
<comment type="caution">
    <text evidence="2">The sequence shown here is derived from an EMBL/GenBank/DDBJ whole genome shotgun (WGS) entry which is preliminary data.</text>
</comment>
<evidence type="ECO:0000313" key="2">
    <source>
        <dbReference type="EMBL" id="KAK6995743.1"/>
    </source>
</evidence>
<dbReference type="GO" id="GO:0000772">
    <property type="term" value="F:mating pheromone activity"/>
    <property type="evidence" value="ECO:0007669"/>
    <property type="project" value="InterPro"/>
</dbReference>
<keyword evidence="3" id="KW-1185">Reference proteome</keyword>
<feature type="compositionally biased region" description="Polar residues" evidence="1">
    <location>
        <begin position="19"/>
        <end position="30"/>
    </location>
</feature>
<feature type="compositionally biased region" description="Pro residues" evidence="1">
    <location>
        <begin position="1"/>
        <end position="13"/>
    </location>
</feature>
<dbReference type="GO" id="GO:0016020">
    <property type="term" value="C:membrane"/>
    <property type="evidence" value="ECO:0007669"/>
    <property type="project" value="InterPro"/>
</dbReference>
<dbReference type="AlphaFoldDB" id="A0AAV9ZWZ0"/>
<feature type="compositionally biased region" description="Low complexity" evidence="1">
    <location>
        <begin position="144"/>
        <end position="160"/>
    </location>
</feature>
<dbReference type="EMBL" id="JAWWNJ010000101">
    <property type="protein sequence ID" value="KAK6995743.1"/>
    <property type="molecule type" value="Genomic_DNA"/>
</dbReference>
<feature type="region of interest" description="Disordered" evidence="1">
    <location>
        <begin position="1"/>
        <end position="46"/>
    </location>
</feature>
<feature type="compositionally biased region" description="Pro residues" evidence="1">
    <location>
        <begin position="122"/>
        <end position="143"/>
    </location>
</feature>
<gene>
    <name evidence="2" type="ORF">R3P38DRAFT_3288148</name>
</gene>
<evidence type="ECO:0000256" key="1">
    <source>
        <dbReference type="SAM" id="MobiDB-lite"/>
    </source>
</evidence>
<feature type="region of interest" description="Disordered" evidence="1">
    <location>
        <begin position="83"/>
        <end position="160"/>
    </location>
</feature>
<name>A0AAV9ZWZ0_9AGAR</name>
<dbReference type="Proteomes" id="UP001362999">
    <property type="component" value="Unassembled WGS sequence"/>
</dbReference>